<dbReference type="GO" id="GO:0004314">
    <property type="term" value="F:[acyl-carrier-protein] S-malonyltransferase activity"/>
    <property type="evidence" value="ECO:0007669"/>
    <property type="project" value="UniProtKB-EC"/>
</dbReference>
<evidence type="ECO:0000256" key="4">
    <source>
        <dbReference type="ARBA" id="ARBA00023315"/>
    </source>
</evidence>
<evidence type="ECO:0000256" key="5">
    <source>
        <dbReference type="ARBA" id="ARBA00048462"/>
    </source>
</evidence>
<sequence length="311" mass="34831">MIALVFPGQGSQYIGMGKEFFDKFEFIKNLFDKGENITNLPLKRLCFEGSFEELTQTINLQVSLTITNIACYEVLKSQLEKKSIPVSFVAGHSLGEYSALYASKVLSLEDVLLAVKERGKLMDLEGKKSSSAMYAIIDFPLEELEKLVKEAKDIVVISNYNSPKQLVISGNVPSVDEIAEKAKNLGAKKVIKLKVSAGFHSPLMKEAEIAFSKILNSLNWNDPQIPFVSNITGKEERSGDTIKELMKKQITSSVRWIDCVEYIYNNGVKVFVEVGPKKVLCGLISQILEGKTFKCYNIENFETLENFLKNL</sequence>
<keyword evidence="4 6" id="KW-0012">Acyltransferase</keyword>
<dbReference type="InterPro" id="IPR001227">
    <property type="entry name" value="Ac_transferase_dom_sf"/>
</dbReference>
<proteinExistence type="inferred from homology"/>
<dbReference type="PANTHER" id="PTHR42681:SF1">
    <property type="entry name" value="MALONYL-COA-ACYL CARRIER PROTEIN TRANSACYLASE, MITOCHONDRIAL"/>
    <property type="match status" value="1"/>
</dbReference>
<dbReference type="SUPFAM" id="SSF52151">
    <property type="entry name" value="FabD/lysophospholipase-like"/>
    <property type="match status" value="1"/>
</dbReference>
<dbReference type="InterPro" id="IPR016036">
    <property type="entry name" value="Malonyl_transacylase_ACP-bd"/>
</dbReference>
<organism evidence="9">
    <name type="scientific">Thermodesulfobacterium geofontis</name>
    <dbReference type="NCBI Taxonomy" id="1295609"/>
    <lineage>
        <taxon>Bacteria</taxon>
        <taxon>Pseudomonadati</taxon>
        <taxon>Thermodesulfobacteriota</taxon>
        <taxon>Thermodesulfobacteria</taxon>
        <taxon>Thermodesulfobacteriales</taxon>
        <taxon>Thermodesulfobacteriaceae</taxon>
        <taxon>Thermodesulfobacterium</taxon>
    </lineage>
</organism>
<keyword evidence="3 6" id="KW-0808">Transferase</keyword>
<comment type="catalytic activity">
    <reaction evidence="5 6">
        <text>holo-[ACP] + malonyl-CoA = malonyl-[ACP] + CoA</text>
        <dbReference type="Rhea" id="RHEA:41792"/>
        <dbReference type="Rhea" id="RHEA-COMP:9623"/>
        <dbReference type="Rhea" id="RHEA-COMP:9685"/>
        <dbReference type="ChEBI" id="CHEBI:57287"/>
        <dbReference type="ChEBI" id="CHEBI:57384"/>
        <dbReference type="ChEBI" id="CHEBI:64479"/>
        <dbReference type="ChEBI" id="CHEBI:78449"/>
        <dbReference type="EC" id="2.3.1.39"/>
    </reaction>
</comment>
<evidence type="ECO:0000256" key="6">
    <source>
        <dbReference type="PIRNR" id="PIRNR000446"/>
    </source>
</evidence>
<evidence type="ECO:0000256" key="2">
    <source>
        <dbReference type="ARBA" id="ARBA00018953"/>
    </source>
</evidence>
<feature type="active site" evidence="7">
    <location>
        <position position="93"/>
    </location>
</feature>
<feature type="active site" evidence="7">
    <location>
        <position position="200"/>
    </location>
</feature>
<dbReference type="NCBIfam" id="TIGR00128">
    <property type="entry name" value="fabD"/>
    <property type="match status" value="1"/>
</dbReference>
<dbReference type="Gene3D" id="3.40.366.10">
    <property type="entry name" value="Malonyl-Coenzyme A Acyl Carrier Protein, domain 2"/>
    <property type="match status" value="1"/>
</dbReference>
<evidence type="ECO:0000256" key="7">
    <source>
        <dbReference type="PIRSR" id="PIRSR000446-1"/>
    </source>
</evidence>
<dbReference type="EC" id="2.3.1.39" evidence="1 6"/>
<dbReference type="PIRSF" id="PIRSF000446">
    <property type="entry name" value="Mct"/>
    <property type="match status" value="1"/>
</dbReference>
<gene>
    <name evidence="9" type="primary">fabD</name>
    <name evidence="9" type="ORF">ENU91_03710</name>
</gene>
<dbReference type="InterPro" id="IPR050858">
    <property type="entry name" value="Mal-CoA-ACP_Trans/PKS_FabD"/>
</dbReference>
<protein>
    <recommendedName>
        <fullName evidence="2 6">Malonyl CoA-acyl carrier protein transacylase</fullName>
        <ecNumber evidence="1 6">2.3.1.39</ecNumber>
    </recommendedName>
</protein>
<evidence type="ECO:0000256" key="1">
    <source>
        <dbReference type="ARBA" id="ARBA00013258"/>
    </source>
</evidence>
<dbReference type="SMART" id="SM00827">
    <property type="entry name" value="PKS_AT"/>
    <property type="match status" value="1"/>
</dbReference>
<dbReference type="InterPro" id="IPR024925">
    <property type="entry name" value="Malonyl_CoA-ACP_transAc"/>
</dbReference>
<dbReference type="InterPro" id="IPR016035">
    <property type="entry name" value="Acyl_Trfase/lysoPLipase"/>
</dbReference>
<dbReference type="AlphaFoldDB" id="A0A7V4JQ83"/>
<dbReference type="EMBL" id="DTEI01000065">
    <property type="protein sequence ID" value="HGU15743.1"/>
    <property type="molecule type" value="Genomic_DNA"/>
</dbReference>
<dbReference type="FunFam" id="3.30.70.250:FF:000001">
    <property type="entry name" value="Malonyl CoA-acyl carrier protein transacylase"/>
    <property type="match status" value="1"/>
</dbReference>
<comment type="similarity">
    <text evidence="6">Belongs to the fabD family.</text>
</comment>
<dbReference type="SUPFAM" id="SSF55048">
    <property type="entry name" value="Probable ACP-binding domain of malonyl-CoA ACP transacylase"/>
    <property type="match status" value="1"/>
</dbReference>
<evidence type="ECO:0000313" key="9">
    <source>
        <dbReference type="EMBL" id="HGU15743.1"/>
    </source>
</evidence>
<dbReference type="InterPro" id="IPR004410">
    <property type="entry name" value="Malonyl_CoA-ACP_transAc_FabD"/>
</dbReference>
<evidence type="ECO:0000259" key="8">
    <source>
        <dbReference type="SMART" id="SM00827"/>
    </source>
</evidence>
<comment type="caution">
    <text evidence="9">The sequence shown here is derived from an EMBL/GenBank/DDBJ whole genome shotgun (WGS) entry which is preliminary data.</text>
</comment>
<dbReference type="GO" id="GO:0005829">
    <property type="term" value="C:cytosol"/>
    <property type="evidence" value="ECO:0007669"/>
    <property type="project" value="TreeGrafter"/>
</dbReference>
<dbReference type="Gene3D" id="3.30.70.250">
    <property type="entry name" value="Malonyl-CoA ACP transacylase, ACP-binding"/>
    <property type="match status" value="1"/>
</dbReference>
<feature type="domain" description="Malonyl-CoA:ACP transacylase (MAT)" evidence="8">
    <location>
        <begin position="5"/>
        <end position="296"/>
    </location>
</feature>
<dbReference type="GO" id="GO:0006633">
    <property type="term" value="P:fatty acid biosynthetic process"/>
    <property type="evidence" value="ECO:0007669"/>
    <property type="project" value="TreeGrafter"/>
</dbReference>
<dbReference type="Pfam" id="PF00698">
    <property type="entry name" value="Acyl_transf_1"/>
    <property type="match status" value="1"/>
</dbReference>
<dbReference type="PANTHER" id="PTHR42681">
    <property type="entry name" value="MALONYL-COA-ACYL CARRIER PROTEIN TRANSACYLASE, MITOCHONDRIAL"/>
    <property type="match status" value="1"/>
</dbReference>
<reference evidence="9" key="1">
    <citation type="journal article" date="2020" name="mSystems">
        <title>Genome- and Community-Level Interaction Insights into Carbon Utilization and Element Cycling Functions of Hydrothermarchaeota in Hydrothermal Sediment.</title>
        <authorList>
            <person name="Zhou Z."/>
            <person name="Liu Y."/>
            <person name="Xu W."/>
            <person name="Pan J."/>
            <person name="Luo Z.H."/>
            <person name="Li M."/>
        </authorList>
    </citation>
    <scope>NUCLEOTIDE SEQUENCE [LARGE SCALE GENOMIC DNA]</scope>
    <source>
        <strain evidence="9">SpSt-711</strain>
    </source>
</reference>
<evidence type="ECO:0000256" key="3">
    <source>
        <dbReference type="ARBA" id="ARBA00022679"/>
    </source>
</evidence>
<accession>A0A7V4JQ83</accession>
<dbReference type="InterPro" id="IPR014043">
    <property type="entry name" value="Acyl_transferase_dom"/>
</dbReference>
<name>A0A7V4JQ83_9BACT</name>